<evidence type="ECO:0008006" key="3">
    <source>
        <dbReference type="Google" id="ProtNLM"/>
    </source>
</evidence>
<dbReference type="PANTHER" id="PTHR42057:SF2">
    <property type="entry name" value="F-BOX DOMAIN PROTEIN (AFU_ORTHOLOGUE AFUA_4G00200)-RELATED"/>
    <property type="match status" value="1"/>
</dbReference>
<protein>
    <recommendedName>
        <fullName evidence="3">F-box domain-containing protein</fullName>
    </recommendedName>
</protein>
<gene>
    <name evidence="1" type="ORF">N7496_006981</name>
</gene>
<accession>A0A9W9S4I8</accession>
<dbReference type="RefSeq" id="XP_056555323.1">
    <property type="nucleotide sequence ID" value="XM_056699910.1"/>
</dbReference>
<proteinExistence type="predicted"/>
<keyword evidence="2" id="KW-1185">Reference proteome</keyword>
<dbReference type="GeneID" id="81439089"/>
<organism evidence="1 2">
    <name type="scientific">Penicillium cataractarum</name>
    <dbReference type="NCBI Taxonomy" id="2100454"/>
    <lineage>
        <taxon>Eukaryota</taxon>
        <taxon>Fungi</taxon>
        <taxon>Dikarya</taxon>
        <taxon>Ascomycota</taxon>
        <taxon>Pezizomycotina</taxon>
        <taxon>Eurotiomycetes</taxon>
        <taxon>Eurotiomycetidae</taxon>
        <taxon>Eurotiales</taxon>
        <taxon>Aspergillaceae</taxon>
        <taxon>Penicillium</taxon>
    </lineage>
</organism>
<dbReference type="Proteomes" id="UP001147782">
    <property type="component" value="Unassembled WGS sequence"/>
</dbReference>
<dbReference type="InterPro" id="IPR032675">
    <property type="entry name" value="LRR_dom_sf"/>
</dbReference>
<name>A0A9W9S4I8_9EURO</name>
<sequence length="482" mass="54310">MAPYLPFELIRMIVSYIFDVETLLALRLVNGIWRAAVDEFPDHRLYVDVLNRNLDRFDHVSQTQSLRERVRTLVWNLPDRPAVNLIPNSNQPTFDEGFLGGIQRMRTLTTVLRRFTLNNGAFLFPNLAHVAIHFRPPPIPQGRRFTCSALERLVHLGDVFECAFMGLNGLSGLDEMSILNIPVGFFLPLSIPGETVSQWLSLGRVSSLFRLKSLRLGFVGPETWPRSNGMCQDIRPVGGFDLLIYPVRHTLRHLSISNWGFYMKNPPRSIAGELLLPVLESLELRSCGFASDYTLSWILRHASTLRSLKLDDCAIIFSMELGPTGPAETETAHVVIDLKAGRVNQAYRLLWATWFQVIANGLPHLHQFEFGSSRVRAPGEIGPKFRSEISEGPTFGHTDQFLFGIFPDRYLEMKDGDGNTPWVLRRKSRSKCMARPAADEGDLAALRSLLERIGQVVRENDASSHAANVNNLIGSVDTNSEY</sequence>
<evidence type="ECO:0000313" key="2">
    <source>
        <dbReference type="Proteomes" id="UP001147782"/>
    </source>
</evidence>
<evidence type="ECO:0000313" key="1">
    <source>
        <dbReference type="EMBL" id="KAJ5370889.1"/>
    </source>
</evidence>
<reference evidence="1" key="2">
    <citation type="journal article" date="2023" name="IMA Fungus">
        <title>Comparative genomic study of the Penicillium genus elucidates a diverse pangenome and 15 lateral gene transfer events.</title>
        <authorList>
            <person name="Petersen C."/>
            <person name="Sorensen T."/>
            <person name="Nielsen M.R."/>
            <person name="Sondergaard T.E."/>
            <person name="Sorensen J.L."/>
            <person name="Fitzpatrick D.A."/>
            <person name="Frisvad J.C."/>
            <person name="Nielsen K.L."/>
        </authorList>
    </citation>
    <scope>NUCLEOTIDE SEQUENCE</scope>
    <source>
        <strain evidence="1">IBT 29864</strain>
    </source>
</reference>
<dbReference type="EMBL" id="JAPZBS010000005">
    <property type="protein sequence ID" value="KAJ5370889.1"/>
    <property type="molecule type" value="Genomic_DNA"/>
</dbReference>
<dbReference type="SUPFAM" id="SSF52047">
    <property type="entry name" value="RNI-like"/>
    <property type="match status" value="1"/>
</dbReference>
<comment type="caution">
    <text evidence="1">The sequence shown here is derived from an EMBL/GenBank/DDBJ whole genome shotgun (WGS) entry which is preliminary data.</text>
</comment>
<dbReference type="AlphaFoldDB" id="A0A9W9S4I8"/>
<dbReference type="Gene3D" id="3.80.10.10">
    <property type="entry name" value="Ribonuclease Inhibitor"/>
    <property type="match status" value="1"/>
</dbReference>
<dbReference type="OrthoDB" id="3140657at2759"/>
<dbReference type="PANTHER" id="PTHR42057">
    <property type="entry name" value="F-BOX DOMAIN PROTEIN (AFU_ORTHOLOGUE AFUA_4G00200)"/>
    <property type="match status" value="1"/>
</dbReference>
<reference evidence="1" key="1">
    <citation type="submission" date="2022-11" db="EMBL/GenBank/DDBJ databases">
        <authorList>
            <person name="Petersen C."/>
        </authorList>
    </citation>
    <scope>NUCLEOTIDE SEQUENCE</scope>
    <source>
        <strain evidence="1">IBT 29864</strain>
    </source>
</reference>